<dbReference type="Gene3D" id="2.60.40.1120">
    <property type="entry name" value="Carboxypeptidase-like, regulatory domain"/>
    <property type="match status" value="1"/>
</dbReference>
<dbReference type="AlphaFoldDB" id="T2GE43"/>
<dbReference type="InterPro" id="IPR013229">
    <property type="entry name" value="PEGA"/>
</dbReference>
<protein>
    <recommendedName>
        <fullName evidence="1">PEGA domain-containing protein</fullName>
    </recommendedName>
</protein>
<dbReference type="Proteomes" id="UP000016587">
    <property type="component" value="Chromosome"/>
</dbReference>
<accession>T2GE43</accession>
<dbReference type="Pfam" id="PF08308">
    <property type="entry name" value="PEGA"/>
    <property type="match status" value="1"/>
</dbReference>
<keyword evidence="3" id="KW-1185">Reference proteome</keyword>
<dbReference type="STRING" id="1121448.DGI_3152"/>
<dbReference type="PATRIC" id="fig|1121448.10.peg.3112"/>
<dbReference type="HOGENOM" id="CLU_486389_0_0_7"/>
<evidence type="ECO:0000313" key="2">
    <source>
        <dbReference type="EMBL" id="AGW14865.1"/>
    </source>
</evidence>
<evidence type="ECO:0000313" key="3">
    <source>
        <dbReference type="Proteomes" id="UP000016587"/>
    </source>
</evidence>
<dbReference type="PANTHER" id="PTHR36194:SF1">
    <property type="entry name" value="S-LAYER-LIKE PROTEIN"/>
    <property type="match status" value="1"/>
</dbReference>
<dbReference type="PANTHER" id="PTHR36194">
    <property type="entry name" value="S-LAYER-LIKE PROTEIN"/>
    <property type="match status" value="1"/>
</dbReference>
<dbReference type="EMBL" id="CP006585">
    <property type="protein sequence ID" value="AGW14865.1"/>
    <property type="molecule type" value="Genomic_DNA"/>
</dbReference>
<gene>
    <name evidence="2" type="ORF">DGI_3152</name>
</gene>
<dbReference type="KEGG" id="dgg:DGI_3152"/>
<reference evidence="3" key="2">
    <citation type="submission" date="2013-07" db="EMBL/GenBank/DDBJ databases">
        <authorList>
            <person name="Morais-Silva F.O."/>
            <person name="Rezende A.M."/>
            <person name="Pimentel C."/>
            <person name="Resende D.M."/>
            <person name="Santos C.I."/>
            <person name="Clemente C."/>
            <person name="de Oliveira L.M."/>
            <person name="da Silva S.M."/>
            <person name="Costa D.A."/>
            <person name="Varela-Raposo A."/>
            <person name="Horacio E.C.A."/>
            <person name="Matos M."/>
            <person name="Flores O."/>
            <person name="Ruiz J.C."/>
            <person name="Rodrigues-Pousada C."/>
        </authorList>
    </citation>
    <scope>NUCLEOTIDE SEQUENCE [LARGE SCALE GENOMIC DNA]</scope>
    <source>
        <strain evidence="3">ATCC 19364 / DSM 1382 / NCIMB 9332 / VKM B-1759</strain>
    </source>
</reference>
<organism evidence="2 3">
    <name type="scientific">Megalodesulfovibrio gigas (strain ATCC 19364 / DSM 1382 / NCIMB 9332 / VKM B-1759)</name>
    <name type="common">Desulfovibrio gigas</name>
    <dbReference type="NCBI Taxonomy" id="1121448"/>
    <lineage>
        <taxon>Bacteria</taxon>
        <taxon>Pseudomonadati</taxon>
        <taxon>Thermodesulfobacteriota</taxon>
        <taxon>Desulfovibrionia</taxon>
        <taxon>Desulfovibrionales</taxon>
        <taxon>Desulfovibrionaceae</taxon>
        <taxon>Megalodesulfovibrio</taxon>
    </lineage>
</organism>
<feature type="domain" description="PEGA" evidence="1">
    <location>
        <begin position="475"/>
        <end position="542"/>
    </location>
</feature>
<reference evidence="2 3" key="1">
    <citation type="journal article" date="2013" name="J. Bacteriol.">
        <title>Roles of HynAB and Ech, the only two hydrogenases found in the model sulfate reducer Desulfovibrio gigas.</title>
        <authorList>
            <person name="Morais-Silva F.O."/>
            <person name="Santos C.I."/>
            <person name="Rodrigues R."/>
            <person name="Pereira I.A."/>
            <person name="Rodrigues-Pousada C."/>
        </authorList>
    </citation>
    <scope>NUCLEOTIDE SEQUENCE [LARGE SCALE GENOMIC DNA]</scope>
    <source>
        <strain evidence="3">ATCC 19364 / DSM 1382 / NCIMB 9332 / VKM B-1759</strain>
    </source>
</reference>
<sequence length="560" mass="58656">MRKIHRHASNSVSILLVWLIVCVALLPGASATQLAHPPGVGIWEMLFGPPPPGQRHATAHTSGTGTDAVAPAAALRTPGSAGDPAARPLEASTEAEVLKDLLCPYVDYTERAAVPAAHTTAPGSQFRLVTPNLAALLSAKIRPGAARTGRIFVSTTPQDATVRLLRHPVVFSQGMALAPGAYVVEAQRKGHAPVRREVTIRAGEDAACHLTLAPAPAQGQLFVNVSPANATVRVVNIKPVFSQGMLLEPGTYQLDAFQDGYRTAALNVTIAAGERKTIAMNLEPAGPQGRLFVQTEPAGAQVRILNIQPRFRQGMLLEEGTYTVCASLPGHDSVTVHAVVRPAEDNTLVLALPPAAPDGRLFVNGMPAGGTVRIMSVQPAFTQGMPVRPGVHVLELVFPGNKPMVHHVTVVPGEALHVDAVAMRAGNSQSGVFSVPMTRAGGDHATLTPVQAVTPAAGLASETSPAETGTVGGGRLFVQTAPSDADIRITHMSWSSPATYAEGMLLPEGTYNVSVFKEGYDPVLERVQVLPGKSTQLFLDLAARSQASAAATVPRRAATR</sequence>
<dbReference type="OrthoDB" id="9768004at2"/>
<name>T2GE43_MEGG1</name>
<dbReference type="eggNOG" id="COG1470">
    <property type="taxonomic scope" value="Bacteria"/>
</dbReference>
<evidence type="ECO:0000259" key="1">
    <source>
        <dbReference type="Pfam" id="PF08308"/>
    </source>
</evidence>
<proteinExistence type="predicted"/>
<dbReference type="RefSeq" id="WP_021761953.1">
    <property type="nucleotide sequence ID" value="NC_022444.1"/>
</dbReference>